<name>A0A9W7FRQ1_9STRA</name>
<dbReference type="EMBL" id="BRXW01000274">
    <property type="protein sequence ID" value="GMI17038.1"/>
    <property type="molecule type" value="Genomic_DNA"/>
</dbReference>
<dbReference type="OrthoDB" id="983542at2759"/>
<dbReference type="GO" id="GO:0005737">
    <property type="term" value="C:cytoplasm"/>
    <property type="evidence" value="ECO:0007669"/>
    <property type="project" value="TreeGrafter"/>
</dbReference>
<keyword evidence="4" id="KW-0456">Lyase</keyword>
<comment type="pathway">
    <text evidence="5">Amino-acid biosynthesis.</text>
</comment>
<dbReference type="AlphaFoldDB" id="A0A9W7FRQ1"/>
<dbReference type="PANTHER" id="PTHR21022">
    <property type="entry name" value="PREPHENATE DEHYDRATASE P PROTEIN"/>
    <property type="match status" value="1"/>
</dbReference>
<keyword evidence="9" id="KW-1185">Reference proteome</keyword>
<dbReference type="Gene3D" id="3.40.190.10">
    <property type="entry name" value="Periplasmic binding protein-like II"/>
    <property type="match status" value="2"/>
</dbReference>
<dbReference type="GO" id="GO:0009094">
    <property type="term" value="P:L-phenylalanine biosynthetic process"/>
    <property type="evidence" value="ECO:0007669"/>
    <property type="project" value="UniProtKB-KW"/>
</dbReference>
<evidence type="ECO:0000256" key="5">
    <source>
        <dbReference type="ARBA" id="ARBA00029440"/>
    </source>
</evidence>
<evidence type="ECO:0000256" key="1">
    <source>
        <dbReference type="ARBA" id="ARBA00022605"/>
    </source>
</evidence>
<dbReference type="Proteomes" id="UP001165122">
    <property type="component" value="Unassembled WGS sequence"/>
</dbReference>
<comment type="caution">
    <text evidence="8">The sequence shown here is derived from an EMBL/GenBank/DDBJ whole genome shotgun (WGS) entry which is preliminary data.</text>
</comment>
<evidence type="ECO:0000313" key="8">
    <source>
        <dbReference type="EMBL" id="GMI17038.1"/>
    </source>
</evidence>
<dbReference type="InterPro" id="IPR001086">
    <property type="entry name" value="Preph_deHydtase"/>
</dbReference>
<reference evidence="9" key="1">
    <citation type="journal article" date="2023" name="Commun. Biol.">
        <title>Genome analysis of Parmales, the sister group of diatoms, reveals the evolutionary specialization of diatoms from phago-mixotrophs to photoautotrophs.</title>
        <authorList>
            <person name="Ban H."/>
            <person name="Sato S."/>
            <person name="Yoshikawa S."/>
            <person name="Yamada K."/>
            <person name="Nakamura Y."/>
            <person name="Ichinomiya M."/>
            <person name="Sato N."/>
            <person name="Blanc-Mathieu R."/>
            <person name="Endo H."/>
            <person name="Kuwata A."/>
            <person name="Ogata H."/>
        </authorList>
    </citation>
    <scope>NUCLEOTIDE SEQUENCE [LARGE SCALE GENOMIC DNA]</scope>
    <source>
        <strain evidence="9">NIES 3700</strain>
    </source>
</reference>
<dbReference type="SUPFAM" id="SSF53850">
    <property type="entry name" value="Periplasmic binding protein-like II"/>
    <property type="match status" value="1"/>
</dbReference>
<feature type="compositionally biased region" description="Polar residues" evidence="6">
    <location>
        <begin position="51"/>
        <end position="77"/>
    </location>
</feature>
<keyword evidence="2" id="KW-0057">Aromatic amino acid biosynthesis</keyword>
<evidence type="ECO:0000259" key="7">
    <source>
        <dbReference type="PROSITE" id="PS51171"/>
    </source>
</evidence>
<keyword evidence="1" id="KW-0028">Amino-acid biosynthesis</keyword>
<accession>A0A9W7FRQ1</accession>
<sequence length="346" mass="37792">MGKTGSKSSRRANQKSKPSAKVVKSAKVQTNVSDFEKERQNMLERHHNKSPKNAPQKQTKLSQKSRQSNLSNALTSSQTFGVDRRELSTVLNAATSTLGAPVILQARHKMDYVREGDVEVSNPFSAFASSGSDSSENNLQVTPQNFNWKPPTLSSTPRLINYLGPPGTWSHSAARTYLEKINDPEITLIPHSTIQSCVTSTDSNVTCILPISNTLSGHVIDTSSALLNSGLECVITFDVKITHSLLSKAKNLNDVTIVYSKSQALKQCENMLKERLPNATVKETTSTVAGYDIAKGDYNAGCLCRKDILHEINNNNNMNVLIEVANDVEDNFTTFGVFRSSLTGGT</sequence>
<dbReference type="PANTHER" id="PTHR21022:SF19">
    <property type="entry name" value="PREPHENATE DEHYDRATASE-RELATED"/>
    <property type="match status" value="1"/>
</dbReference>
<evidence type="ECO:0000256" key="3">
    <source>
        <dbReference type="ARBA" id="ARBA00023222"/>
    </source>
</evidence>
<gene>
    <name evidence="8" type="ORF">TrLO_g15317</name>
</gene>
<keyword evidence="3" id="KW-0584">Phenylalanine biosynthesis</keyword>
<organism evidence="8 9">
    <name type="scientific">Triparma laevis f. longispina</name>
    <dbReference type="NCBI Taxonomy" id="1714387"/>
    <lineage>
        <taxon>Eukaryota</taxon>
        <taxon>Sar</taxon>
        <taxon>Stramenopiles</taxon>
        <taxon>Ochrophyta</taxon>
        <taxon>Bolidophyceae</taxon>
        <taxon>Parmales</taxon>
        <taxon>Triparmaceae</taxon>
        <taxon>Triparma</taxon>
    </lineage>
</organism>
<protein>
    <recommendedName>
        <fullName evidence="7">Prephenate dehydratase domain-containing protein</fullName>
    </recommendedName>
</protein>
<dbReference type="PROSITE" id="PS51171">
    <property type="entry name" value="PREPHENATE_DEHYDR_3"/>
    <property type="match status" value="1"/>
</dbReference>
<feature type="compositionally biased region" description="Low complexity" evidence="6">
    <location>
        <begin position="15"/>
        <end position="28"/>
    </location>
</feature>
<evidence type="ECO:0000256" key="6">
    <source>
        <dbReference type="SAM" id="MobiDB-lite"/>
    </source>
</evidence>
<proteinExistence type="predicted"/>
<feature type="region of interest" description="Disordered" evidence="6">
    <location>
        <begin position="1"/>
        <end position="77"/>
    </location>
</feature>
<feature type="compositionally biased region" description="Basic and acidic residues" evidence="6">
    <location>
        <begin position="34"/>
        <end position="45"/>
    </location>
</feature>
<dbReference type="Pfam" id="PF00800">
    <property type="entry name" value="PDT"/>
    <property type="match status" value="1"/>
</dbReference>
<feature type="domain" description="Prephenate dehydratase" evidence="7">
    <location>
        <begin position="159"/>
        <end position="340"/>
    </location>
</feature>
<dbReference type="GO" id="GO:0004664">
    <property type="term" value="F:prephenate dehydratase activity"/>
    <property type="evidence" value="ECO:0007669"/>
    <property type="project" value="InterPro"/>
</dbReference>
<evidence type="ECO:0000256" key="4">
    <source>
        <dbReference type="ARBA" id="ARBA00023239"/>
    </source>
</evidence>
<evidence type="ECO:0000313" key="9">
    <source>
        <dbReference type="Proteomes" id="UP001165122"/>
    </source>
</evidence>
<evidence type="ECO:0000256" key="2">
    <source>
        <dbReference type="ARBA" id="ARBA00023141"/>
    </source>
</evidence>